<evidence type="ECO:0000259" key="3">
    <source>
        <dbReference type="Pfam" id="PF00685"/>
    </source>
</evidence>
<evidence type="ECO:0000256" key="1">
    <source>
        <dbReference type="ARBA" id="ARBA00005771"/>
    </source>
</evidence>
<accession>A0A8B8BE54</accession>
<dbReference type="PANTHER" id="PTHR11783">
    <property type="entry name" value="SULFOTRANSFERASE SULT"/>
    <property type="match status" value="1"/>
</dbReference>
<dbReference type="RefSeq" id="XP_022301276.1">
    <property type="nucleotide sequence ID" value="XM_022445568.1"/>
</dbReference>
<dbReference type="Pfam" id="PF00685">
    <property type="entry name" value="Sulfotransfer_1"/>
    <property type="match status" value="1"/>
</dbReference>
<dbReference type="InterPro" id="IPR027417">
    <property type="entry name" value="P-loop_NTPase"/>
</dbReference>
<reference evidence="4" key="1">
    <citation type="submission" date="2024-06" db="UniProtKB">
        <authorList>
            <consortium name="RefSeq"/>
        </authorList>
    </citation>
    <scope>NUCLEOTIDE SEQUENCE [LARGE SCALE GENOMIC DNA]</scope>
</reference>
<proteinExistence type="inferred from homology"/>
<reference evidence="5" key="2">
    <citation type="submission" date="2025-08" db="UniProtKB">
        <authorList>
            <consortium name="RefSeq"/>
        </authorList>
    </citation>
    <scope>IDENTIFICATION</scope>
    <source>
        <tissue evidence="5">Whole sample</tissue>
    </source>
</reference>
<keyword evidence="2" id="KW-0808">Transferase</keyword>
<name>A0A8B8BE54_CRAVI</name>
<dbReference type="InterPro" id="IPR000863">
    <property type="entry name" value="Sulfotransferase_dom"/>
</dbReference>
<dbReference type="OrthoDB" id="6341251at2759"/>
<protein>
    <submittedName>
        <fullName evidence="5">Sulfotransferase 1C4-like</fullName>
    </submittedName>
</protein>
<dbReference type="KEGG" id="cvn:111109452"/>
<dbReference type="GO" id="GO:0008146">
    <property type="term" value="F:sulfotransferase activity"/>
    <property type="evidence" value="ECO:0007669"/>
    <property type="project" value="InterPro"/>
</dbReference>
<sequence>MEDTAPKRAPVIFDGMTLPPFKPLREDAEKRFREIRNLECRADDVILATYPKSGTHWIWEVVCMLIKGSTEYMKEVKEFLFLEAIPDLGAIESLRSPRPLNTHLPYRWMPKQHIENGGKIIHVIRNPKDVAVSMYYHYLTSGVFNKDFTFEKFLTNIFCGPACAMGSWYDYVREYERAAEQDQRGALFTVYYENMKKRPQEETKRLAKFLNIEASDKLIADIVEKCSFENMKVADKTIKDQSYMDKIIDVGEVARSSQPVMYRKGVIGDWKNHFTVALNEQFDKDFQEKMNNSNLHIQFE</sequence>
<dbReference type="Gene3D" id="3.40.50.300">
    <property type="entry name" value="P-loop containing nucleotide triphosphate hydrolases"/>
    <property type="match status" value="1"/>
</dbReference>
<keyword evidence="4" id="KW-1185">Reference proteome</keyword>
<dbReference type="Proteomes" id="UP000694844">
    <property type="component" value="Chromosome 1"/>
</dbReference>
<comment type="similarity">
    <text evidence="1">Belongs to the sulfotransferase 1 family.</text>
</comment>
<evidence type="ECO:0000313" key="4">
    <source>
        <dbReference type="Proteomes" id="UP000694844"/>
    </source>
</evidence>
<evidence type="ECO:0000313" key="5">
    <source>
        <dbReference type="RefSeq" id="XP_022301276.1"/>
    </source>
</evidence>
<dbReference type="AlphaFoldDB" id="A0A8B8BE54"/>
<dbReference type="GeneID" id="111109452"/>
<gene>
    <name evidence="5" type="primary">LOC111109452</name>
</gene>
<feature type="domain" description="Sulfotransferase" evidence="3">
    <location>
        <begin position="43"/>
        <end position="293"/>
    </location>
</feature>
<evidence type="ECO:0000256" key="2">
    <source>
        <dbReference type="ARBA" id="ARBA00022679"/>
    </source>
</evidence>
<dbReference type="SUPFAM" id="SSF52540">
    <property type="entry name" value="P-loop containing nucleoside triphosphate hydrolases"/>
    <property type="match status" value="1"/>
</dbReference>
<organism evidence="4 5">
    <name type="scientific">Crassostrea virginica</name>
    <name type="common">Eastern oyster</name>
    <dbReference type="NCBI Taxonomy" id="6565"/>
    <lineage>
        <taxon>Eukaryota</taxon>
        <taxon>Metazoa</taxon>
        <taxon>Spiralia</taxon>
        <taxon>Lophotrochozoa</taxon>
        <taxon>Mollusca</taxon>
        <taxon>Bivalvia</taxon>
        <taxon>Autobranchia</taxon>
        <taxon>Pteriomorphia</taxon>
        <taxon>Ostreida</taxon>
        <taxon>Ostreoidea</taxon>
        <taxon>Ostreidae</taxon>
        <taxon>Crassostrea</taxon>
    </lineage>
</organism>